<keyword evidence="7" id="KW-0238">DNA-binding</keyword>
<dbReference type="PROSITE" id="PS00028">
    <property type="entry name" value="ZINC_FINGER_C2H2_1"/>
    <property type="match status" value="2"/>
</dbReference>
<accession>A0A1B9HWB9</accession>
<dbReference type="GO" id="GO:1990527">
    <property type="term" value="C:Tec1p-Ste12p-Dig1p complex"/>
    <property type="evidence" value="ECO:0007669"/>
    <property type="project" value="TreeGrafter"/>
</dbReference>
<dbReference type="GeneID" id="30174847"/>
<dbReference type="AlphaFoldDB" id="A0A1B9HWB9"/>
<feature type="domain" description="C2H2-type" evidence="12">
    <location>
        <begin position="124"/>
        <end position="151"/>
    </location>
</feature>
<dbReference type="FunFam" id="3.30.160.60:FF:000564">
    <property type="entry name" value="zinc finger protein 699"/>
    <property type="match status" value="1"/>
</dbReference>
<evidence type="ECO:0000313" key="15">
    <source>
        <dbReference type="Proteomes" id="UP000094020"/>
    </source>
</evidence>
<gene>
    <name evidence="13" type="ORF">I206_06478</name>
    <name evidence="14" type="ORF">I206_101550</name>
</gene>
<reference evidence="14" key="2">
    <citation type="submission" date="2013-07" db="EMBL/GenBank/DDBJ databases">
        <authorList>
            <consortium name="The Broad Institute Genome Sequencing Platform"/>
            <person name="Cuomo C."/>
            <person name="Litvintseva A."/>
            <person name="Chen Y."/>
            <person name="Heitman J."/>
            <person name="Sun S."/>
            <person name="Springer D."/>
            <person name="Dromer F."/>
            <person name="Young S.K."/>
            <person name="Zeng Q."/>
            <person name="Gargeya S."/>
            <person name="Fitzgerald M."/>
            <person name="Abouelleil A."/>
            <person name="Alvarado L."/>
            <person name="Berlin A.M."/>
            <person name="Chapman S.B."/>
            <person name="Dewar J."/>
            <person name="Goldberg J."/>
            <person name="Griggs A."/>
            <person name="Gujja S."/>
            <person name="Hansen M."/>
            <person name="Howarth C."/>
            <person name="Imamovic A."/>
            <person name="Larimer J."/>
            <person name="McCowan C."/>
            <person name="Murphy C."/>
            <person name="Pearson M."/>
            <person name="Priest M."/>
            <person name="Roberts A."/>
            <person name="Saif S."/>
            <person name="Shea T."/>
            <person name="Sykes S."/>
            <person name="Wortman J."/>
            <person name="Nusbaum C."/>
            <person name="Birren B."/>
        </authorList>
    </citation>
    <scope>NUCLEOTIDE SEQUENCE</scope>
    <source>
        <strain evidence="14">CBS 10737</strain>
    </source>
</reference>
<evidence type="ECO:0000256" key="3">
    <source>
        <dbReference type="ARBA" id="ARBA00022737"/>
    </source>
</evidence>
<evidence type="ECO:0000256" key="10">
    <source>
        <dbReference type="PROSITE-ProRule" id="PRU00042"/>
    </source>
</evidence>
<keyword evidence="9" id="KW-0539">Nucleus</keyword>
<dbReference type="EMBL" id="CP144520">
    <property type="protein sequence ID" value="WWC67640.1"/>
    <property type="molecule type" value="Genomic_DNA"/>
</dbReference>
<dbReference type="GO" id="GO:0008270">
    <property type="term" value="F:zinc ion binding"/>
    <property type="evidence" value="ECO:0007669"/>
    <property type="project" value="UniProtKB-KW"/>
</dbReference>
<evidence type="ECO:0000256" key="8">
    <source>
        <dbReference type="ARBA" id="ARBA00023163"/>
    </source>
</evidence>
<reference evidence="13" key="3">
    <citation type="submission" date="2016-07" db="EMBL/GenBank/DDBJ databases">
        <title>Evolution of pathogenesis and genome organization in the Tremellales.</title>
        <authorList>
            <person name="Cuomo C."/>
            <person name="Litvintseva A."/>
            <person name="Heitman J."/>
            <person name="Chen Y."/>
            <person name="Sun S."/>
            <person name="Springer D."/>
            <person name="Dromer F."/>
            <person name="Young S."/>
            <person name="Zeng Q."/>
            <person name="Chapman S."/>
            <person name="Gujja S."/>
            <person name="Saif S."/>
            <person name="Birren B."/>
        </authorList>
    </citation>
    <scope>NUCLEOTIDE SEQUENCE</scope>
    <source>
        <strain evidence="13">CBS 10737</strain>
    </source>
</reference>
<evidence type="ECO:0000256" key="11">
    <source>
        <dbReference type="SAM" id="MobiDB-lite"/>
    </source>
</evidence>
<dbReference type="SMART" id="SM00355">
    <property type="entry name" value="ZnF_C2H2"/>
    <property type="match status" value="2"/>
</dbReference>
<dbReference type="Pfam" id="PF00096">
    <property type="entry name" value="zf-C2H2"/>
    <property type="match status" value="2"/>
</dbReference>
<dbReference type="PANTHER" id="PTHR47427:SF1">
    <property type="entry name" value="PROTEIN STE12"/>
    <property type="match status" value="1"/>
</dbReference>
<keyword evidence="5" id="KW-0862">Zinc</keyword>
<keyword evidence="3" id="KW-0677">Repeat</keyword>
<evidence type="ECO:0000256" key="5">
    <source>
        <dbReference type="ARBA" id="ARBA00022833"/>
    </source>
</evidence>
<protein>
    <recommendedName>
        <fullName evidence="12">C2H2-type domain-containing protein</fullName>
    </recommendedName>
</protein>
<dbReference type="OrthoDB" id="1095242at2759"/>
<dbReference type="GO" id="GO:0000981">
    <property type="term" value="F:DNA-binding transcription factor activity, RNA polymerase II-specific"/>
    <property type="evidence" value="ECO:0007669"/>
    <property type="project" value="UniProtKB-ARBA"/>
</dbReference>
<dbReference type="SUPFAM" id="SSF57667">
    <property type="entry name" value="beta-beta-alpha zinc fingers"/>
    <property type="match status" value="1"/>
</dbReference>
<evidence type="ECO:0000256" key="6">
    <source>
        <dbReference type="ARBA" id="ARBA00023015"/>
    </source>
</evidence>
<dbReference type="GO" id="GO:1990526">
    <property type="term" value="C:Ste12p-Dig1p-Dig2p complex"/>
    <property type="evidence" value="ECO:0007669"/>
    <property type="project" value="TreeGrafter"/>
</dbReference>
<dbReference type="InterPro" id="IPR013087">
    <property type="entry name" value="Znf_C2H2_type"/>
</dbReference>
<dbReference type="PROSITE" id="PS50157">
    <property type="entry name" value="ZINC_FINGER_C2H2_2"/>
    <property type="match status" value="2"/>
</dbReference>
<dbReference type="PANTHER" id="PTHR47427">
    <property type="entry name" value="PROTEIN STE12"/>
    <property type="match status" value="1"/>
</dbReference>
<dbReference type="GO" id="GO:0000978">
    <property type="term" value="F:RNA polymerase II cis-regulatory region sequence-specific DNA binding"/>
    <property type="evidence" value="ECO:0007669"/>
    <property type="project" value="UniProtKB-ARBA"/>
</dbReference>
<keyword evidence="15" id="KW-1185">Reference proteome</keyword>
<organism evidence="13">
    <name type="scientific">Kwoniella pini CBS 10737</name>
    <dbReference type="NCBI Taxonomy" id="1296096"/>
    <lineage>
        <taxon>Eukaryota</taxon>
        <taxon>Fungi</taxon>
        <taxon>Dikarya</taxon>
        <taxon>Basidiomycota</taxon>
        <taxon>Agaricomycotina</taxon>
        <taxon>Tremellomycetes</taxon>
        <taxon>Tremellales</taxon>
        <taxon>Cryptococcaceae</taxon>
        <taxon>Kwoniella</taxon>
    </lineage>
</organism>
<keyword evidence="2" id="KW-0479">Metal-binding</keyword>
<dbReference type="InterPro" id="IPR036236">
    <property type="entry name" value="Znf_C2H2_sf"/>
</dbReference>
<dbReference type="Proteomes" id="UP000094020">
    <property type="component" value="Chromosome 2"/>
</dbReference>
<keyword evidence="4 10" id="KW-0863">Zinc-finger</keyword>
<feature type="domain" description="C2H2-type" evidence="12">
    <location>
        <begin position="94"/>
        <end position="123"/>
    </location>
</feature>
<dbReference type="STRING" id="1296096.A0A1B9HWB9"/>
<evidence type="ECO:0000256" key="4">
    <source>
        <dbReference type="ARBA" id="ARBA00022771"/>
    </source>
</evidence>
<evidence type="ECO:0000256" key="9">
    <source>
        <dbReference type="ARBA" id="ARBA00023242"/>
    </source>
</evidence>
<evidence type="ECO:0000259" key="12">
    <source>
        <dbReference type="PROSITE" id="PS50157"/>
    </source>
</evidence>
<feature type="compositionally biased region" description="Polar residues" evidence="11">
    <location>
        <begin position="199"/>
        <end position="223"/>
    </location>
</feature>
<dbReference type="FunFam" id="3.30.160.60:FF:000072">
    <property type="entry name" value="zinc finger protein 143 isoform X1"/>
    <property type="match status" value="1"/>
</dbReference>
<evidence type="ECO:0000256" key="1">
    <source>
        <dbReference type="ARBA" id="ARBA00004123"/>
    </source>
</evidence>
<dbReference type="Gene3D" id="3.30.160.60">
    <property type="entry name" value="Classic Zinc Finger"/>
    <property type="match status" value="2"/>
</dbReference>
<proteinExistence type="predicted"/>
<keyword evidence="8" id="KW-0804">Transcription</keyword>
<evidence type="ECO:0000313" key="14">
    <source>
        <dbReference type="EMBL" id="WWC67640.1"/>
    </source>
</evidence>
<dbReference type="InterPro" id="IPR052127">
    <property type="entry name" value="STE12_transcription_factor"/>
</dbReference>
<dbReference type="EMBL" id="KV700116">
    <property type="protein sequence ID" value="OCF47575.1"/>
    <property type="molecule type" value="Genomic_DNA"/>
</dbReference>
<dbReference type="RefSeq" id="XP_019008794.1">
    <property type="nucleotide sequence ID" value="XM_019158181.1"/>
</dbReference>
<reference evidence="14" key="4">
    <citation type="submission" date="2024-02" db="EMBL/GenBank/DDBJ databases">
        <title>Comparative genomics of Cryptococcus and Kwoniella reveals pathogenesis evolution and contrasting modes of karyotype evolution via chromosome fusion or intercentromeric recombination.</title>
        <authorList>
            <person name="Coelho M.A."/>
            <person name="David-Palma M."/>
            <person name="Shea T."/>
            <person name="Bowers K."/>
            <person name="McGinley-Smith S."/>
            <person name="Mohammad A.W."/>
            <person name="Gnirke A."/>
            <person name="Yurkov A.M."/>
            <person name="Nowrousian M."/>
            <person name="Sun S."/>
            <person name="Cuomo C.A."/>
            <person name="Heitman J."/>
        </authorList>
    </citation>
    <scope>NUCLEOTIDE SEQUENCE</scope>
    <source>
        <strain evidence="14">CBS 10737</strain>
    </source>
</reference>
<evidence type="ECO:0000256" key="7">
    <source>
        <dbReference type="ARBA" id="ARBA00023125"/>
    </source>
</evidence>
<name>A0A1B9HWB9_9TREE</name>
<feature type="region of interest" description="Disordered" evidence="11">
    <location>
        <begin position="1"/>
        <end position="20"/>
    </location>
</feature>
<evidence type="ECO:0000256" key="2">
    <source>
        <dbReference type="ARBA" id="ARBA00022723"/>
    </source>
</evidence>
<comment type="subcellular location">
    <subcellularLocation>
        <location evidence="1">Nucleus</location>
    </subcellularLocation>
</comment>
<keyword evidence="6" id="KW-0805">Transcription regulation</keyword>
<reference evidence="13" key="1">
    <citation type="submission" date="2013-07" db="EMBL/GenBank/DDBJ databases">
        <title>The Genome Sequence of Cryptococcus pinus CBS10737.</title>
        <authorList>
            <consortium name="The Broad Institute Genome Sequencing Platform"/>
            <person name="Cuomo C."/>
            <person name="Litvintseva A."/>
            <person name="Chen Y."/>
            <person name="Heitman J."/>
            <person name="Sun S."/>
            <person name="Springer D."/>
            <person name="Dromer F."/>
            <person name="Young S.K."/>
            <person name="Zeng Q."/>
            <person name="Gargeya S."/>
            <person name="Fitzgerald M."/>
            <person name="Abouelleil A."/>
            <person name="Alvarado L."/>
            <person name="Berlin A.M."/>
            <person name="Chapman S.B."/>
            <person name="Dewar J."/>
            <person name="Goldberg J."/>
            <person name="Griggs A."/>
            <person name="Gujja S."/>
            <person name="Hansen M."/>
            <person name="Howarth C."/>
            <person name="Imamovic A."/>
            <person name="Larimer J."/>
            <person name="McCowan C."/>
            <person name="Murphy C."/>
            <person name="Pearson M."/>
            <person name="Priest M."/>
            <person name="Roberts A."/>
            <person name="Saif S."/>
            <person name="Shea T."/>
            <person name="Sykes S."/>
            <person name="Wortman J."/>
            <person name="Nusbaum C."/>
            <person name="Birren B."/>
        </authorList>
    </citation>
    <scope>NUCLEOTIDE SEQUENCE [LARGE SCALE GENOMIC DNA]</scope>
    <source>
        <strain evidence="13">CBS 10737</strain>
    </source>
</reference>
<dbReference type="GO" id="GO:0005634">
    <property type="term" value="C:nucleus"/>
    <property type="evidence" value="ECO:0007669"/>
    <property type="project" value="UniProtKB-SubCell"/>
</dbReference>
<feature type="region of interest" description="Disordered" evidence="11">
    <location>
        <begin position="199"/>
        <end position="246"/>
    </location>
</feature>
<sequence>MTSAPIFPEMRGSSAPISTADTHHSVNIGQHAAAHYSALPNILPHSSLHHEAWPCGTTVAAPIALQPSAHVTQHQLGQAVPGTSGSTIPPSKGFSCPLLSCGRLFKRLEQLKRHVRTHTQERPYECTRCAKRFSRSDNLTQHIKTHEKADRGERLKTEASESTEDDIAILLEAEVDAMAARETKGYHVSAPPEQSYALSFGQSQPVSSGHFSPSRVSMLSPSFSGAEDHPSHVMPNSQSGRSPLVRPDWTPMSNPAIFGALSENPLFSKRHRSMTPNLPPSGRTNITESHTAFQASNTYLGASRYHPYAP</sequence>
<dbReference type="KEGG" id="kpin:30174847"/>
<evidence type="ECO:0000313" key="13">
    <source>
        <dbReference type="EMBL" id="OCF47575.1"/>
    </source>
</evidence>